<sequence>METEMLNATSGGTALSMPQTNNCEIVPSRRSARPQKIDEFSEVEISGTDNSRRTMGCQLPLHKVRHAFFRQTRSGVNLKEVKR</sequence>
<proteinExistence type="predicted"/>
<evidence type="ECO:0000256" key="1">
    <source>
        <dbReference type="SAM" id="MobiDB-lite"/>
    </source>
</evidence>
<protein>
    <submittedName>
        <fullName evidence="2">Uncharacterized protein</fullName>
    </submittedName>
</protein>
<evidence type="ECO:0000313" key="3">
    <source>
        <dbReference type="Proteomes" id="UP000299102"/>
    </source>
</evidence>
<comment type="caution">
    <text evidence="2">The sequence shown here is derived from an EMBL/GenBank/DDBJ whole genome shotgun (WGS) entry which is preliminary data.</text>
</comment>
<keyword evidence="3" id="KW-1185">Reference proteome</keyword>
<gene>
    <name evidence="2" type="ORF">EVAR_96683_1</name>
</gene>
<organism evidence="2 3">
    <name type="scientific">Eumeta variegata</name>
    <name type="common">Bagworm moth</name>
    <name type="synonym">Eumeta japonica</name>
    <dbReference type="NCBI Taxonomy" id="151549"/>
    <lineage>
        <taxon>Eukaryota</taxon>
        <taxon>Metazoa</taxon>
        <taxon>Ecdysozoa</taxon>
        <taxon>Arthropoda</taxon>
        <taxon>Hexapoda</taxon>
        <taxon>Insecta</taxon>
        <taxon>Pterygota</taxon>
        <taxon>Neoptera</taxon>
        <taxon>Endopterygota</taxon>
        <taxon>Lepidoptera</taxon>
        <taxon>Glossata</taxon>
        <taxon>Ditrysia</taxon>
        <taxon>Tineoidea</taxon>
        <taxon>Psychidae</taxon>
        <taxon>Oiketicinae</taxon>
        <taxon>Eumeta</taxon>
    </lineage>
</organism>
<reference evidence="2 3" key="1">
    <citation type="journal article" date="2019" name="Commun. Biol.">
        <title>The bagworm genome reveals a unique fibroin gene that provides high tensile strength.</title>
        <authorList>
            <person name="Kono N."/>
            <person name="Nakamura H."/>
            <person name="Ohtoshi R."/>
            <person name="Tomita M."/>
            <person name="Numata K."/>
            <person name="Arakawa K."/>
        </authorList>
    </citation>
    <scope>NUCLEOTIDE SEQUENCE [LARGE SCALE GENOMIC DNA]</scope>
</reference>
<dbReference type="Proteomes" id="UP000299102">
    <property type="component" value="Unassembled WGS sequence"/>
</dbReference>
<accession>A0A4C1WJV7</accession>
<name>A0A4C1WJV7_EUMVA</name>
<evidence type="ECO:0000313" key="2">
    <source>
        <dbReference type="EMBL" id="GBP50447.1"/>
    </source>
</evidence>
<dbReference type="EMBL" id="BGZK01000566">
    <property type="protein sequence ID" value="GBP50447.1"/>
    <property type="molecule type" value="Genomic_DNA"/>
</dbReference>
<dbReference type="AlphaFoldDB" id="A0A4C1WJV7"/>
<feature type="region of interest" description="Disordered" evidence="1">
    <location>
        <begin position="1"/>
        <end position="21"/>
    </location>
</feature>